<gene>
    <name evidence="1" type="ORF">BDY21DRAFT_364962</name>
</gene>
<accession>A0A6A6NX20</accession>
<evidence type="ECO:0000313" key="2">
    <source>
        <dbReference type="Proteomes" id="UP000799766"/>
    </source>
</evidence>
<dbReference type="OrthoDB" id="4757738at2759"/>
<dbReference type="AlphaFoldDB" id="A0A6A6NX20"/>
<sequence>MAVSPAASPAAADSAEKLYSDITTVFPDLIADFNNKWTAWAHTWFPNERPNEKPNSTSVSPRSSSASDRCLVPEFKQLTALGPKIIPLVVYKLASEPQNFLGVQLYNGLEKDKNYLVNPADLANYKVLQRQANLIVGMNYDRNKLVQARIEAWKAHCMRSHVQSSSAMYTECQEYNELLELDGSIISHLMVAYSRDQTCFWFELLHEIVHGFGKKTGLRTIDFKQQYAAWNSWFQEMEHDKAPRWPQVYPQLRLIGSFKLVAYVEFLPLRFPSSHE</sequence>
<proteinExistence type="predicted"/>
<dbReference type="Proteomes" id="UP000799766">
    <property type="component" value="Unassembled WGS sequence"/>
</dbReference>
<name>A0A6A6NX20_9PEZI</name>
<reference evidence="1" key="1">
    <citation type="journal article" date="2020" name="Stud. Mycol.">
        <title>101 Dothideomycetes genomes: a test case for predicting lifestyles and emergence of pathogens.</title>
        <authorList>
            <person name="Haridas S."/>
            <person name="Albert R."/>
            <person name="Binder M."/>
            <person name="Bloem J."/>
            <person name="Labutti K."/>
            <person name="Salamov A."/>
            <person name="Andreopoulos B."/>
            <person name="Baker S."/>
            <person name="Barry K."/>
            <person name="Bills G."/>
            <person name="Bluhm B."/>
            <person name="Cannon C."/>
            <person name="Castanera R."/>
            <person name="Culley D."/>
            <person name="Daum C."/>
            <person name="Ezra D."/>
            <person name="Gonzalez J."/>
            <person name="Henrissat B."/>
            <person name="Kuo A."/>
            <person name="Liang C."/>
            <person name="Lipzen A."/>
            <person name="Lutzoni F."/>
            <person name="Magnuson J."/>
            <person name="Mondo S."/>
            <person name="Nolan M."/>
            <person name="Ohm R."/>
            <person name="Pangilinan J."/>
            <person name="Park H.-J."/>
            <person name="Ramirez L."/>
            <person name="Alfaro M."/>
            <person name="Sun H."/>
            <person name="Tritt A."/>
            <person name="Yoshinaga Y."/>
            <person name="Zwiers L.-H."/>
            <person name="Turgeon B."/>
            <person name="Goodwin S."/>
            <person name="Spatafora J."/>
            <person name="Crous P."/>
            <person name="Grigoriev I."/>
        </authorList>
    </citation>
    <scope>NUCLEOTIDE SEQUENCE</scope>
    <source>
        <strain evidence="1">ATCC 16933</strain>
    </source>
</reference>
<organism evidence="1 2">
    <name type="scientific">Lineolata rhizophorae</name>
    <dbReference type="NCBI Taxonomy" id="578093"/>
    <lineage>
        <taxon>Eukaryota</taxon>
        <taxon>Fungi</taxon>
        <taxon>Dikarya</taxon>
        <taxon>Ascomycota</taxon>
        <taxon>Pezizomycotina</taxon>
        <taxon>Dothideomycetes</taxon>
        <taxon>Dothideomycetes incertae sedis</taxon>
        <taxon>Lineolatales</taxon>
        <taxon>Lineolataceae</taxon>
        <taxon>Lineolata</taxon>
    </lineage>
</organism>
<dbReference type="EMBL" id="MU001684">
    <property type="protein sequence ID" value="KAF2456249.1"/>
    <property type="molecule type" value="Genomic_DNA"/>
</dbReference>
<evidence type="ECO:0000313" key="1">
    <source>
        <dbReference type="EMBL" id="KAF2456249.1"/>
    </source>
</evidence>
<protein>
    <submittedName>
        <fullName evidence="1">Uncharacterized protein</fullName>
    </submittedName>
</protein>
<keyword evidence="2" id="KW-1185">Reference proteome</keyword>